<sequence length="14" mass="1652">MIQLKERKYDAGLS</sequence>
<keyword evidence="2" id="KW-1185">Reference proteome</keyword>
<gene>
    <name evidence="1" type="ORF">AVEN_1911_1</name>
</gene>
<feature type="non-terminal residue" evidence="1">
    <location>
        <position position="14"/>
    </location>
</feature>
<reference evidence="1 2" key="1">
    <citation type="journal article" date="2019" name="Sci. Rep.">
        <title>Orb-weaving spider Araneus ventricosus genome elucidates the spidroin gene catalogue.</title>
        <authorList>
            <person name="Kono N."/>
            <person name="Nakamura H."/>
            <person name="Ohtoshi R."/>
            <person name="Moran D.A.P."/>
            <person name="Shinohara A."/>
            <person name="Yoshida Y."/>
            <person name="Fujiwara M."/>
            <person name="Mori M."/>
            <person name="Tomita M."/>
            <person name="Arakawa K."/>
        </authorList>
    </citation>
    <scope>NUCLEOTIDE SEQUENCE [LARGE SCALE GENOMIC DNA]</scope>
</reference>
<protein>
    <submittedName>
        <fullName evidence="1">Uncharacterized protein</fullName>
    </submittedName>
</protein>
<dbReference type="Proteomes" id="UP000499080">
    <property type="component" value="Unassembled WGS sequence"/>
</dbReference>
<accession>A0A4Y2J555</accession>
<dbReference type="EMBL" id="BGPR01003148">
    <property type="protein sequence ID" value="GBM84306.1"/>
    <property type="molecule type" value="Genomic_DNA"/>
</dbReference>
<evidence type="ECO:0000313" key="1">
    <source>
        <dbReference type="EMBL" id="GBM84306.1"/>
    </source>
</evidence>
<evidence type="ECO:0000313" key="2">
    <source>
        <dbReference type="Proteomes" id="UP000499080"/>
    </source>
</evidence>
<proteinExistence type="predicted"/>
<comment type="caution">
    <text evidence="1">The sequence shown here is derived from an EMBL/GenBank/DDBJ whole genome shotgun (WGS) entry which is preliminary data.</text>
</comment>
<name>A0A4Y2J555_ARAVE</name>
<organism evidence="1 2">
    <name type="scientific">Araneus ventricosus</name>
    <name type="common">Orbweaver spider</name>
    <name type="synonym">Epeira ventricosa</name>
    <dbReference type="NCBI Taxonomy" id="182803"/>
    <lineage>
        <taxon>Eukaryota</taxon>
        <taxon>Metazoa</taxon>
        <taxon>Ecdysozoa</taxon>
        <taxon>Arthropoda</taxon>
        <taxon>Chelicerata</taxon>
        <taxon>Arachnida</taxon>
        <taxon>Araneae</taxon>
        <taxon>Araneomorphae</taxon>
        <taxon>Entelegynae</taxon>
        <taxon>Araneoidea</taxon>
        <taxon>Araneidae</taxon>
        <taxon>Araneus</taxon>
    </lineage>
</organism>